<accession>A0A4Q0MK64</accession>
<sequence length="443" mass="47496">MADHTAIAAVSRTLRALLLDRMSAPAAVTLAPPDVDVDGVEGARVNLYLYQVLENPYLANQEAGAAAKASGYGAPPLSLDLRYLMTTHSAQETSVQADLNAQTLLGDAMRVMHFFGPQIHALSVTRPAAGTVGDPLLDPSLASEYERIRPKLHPANLDDTSKIWSAMAEENFRRTVIYEVKVVQIEPPEPRRRPVPVGVRRIMATPARRPVIVRAYVTPAPGEPTGETRARIGDEITIETALANAPLVYVRLGALDPIRLPPSADGFYRVVLPDDFYDHDLDHPTGPLNPILAPQQLQPGLLEVRVVVRREVDGVEGGELDRGDAFEEARDFSSNVALLQLVPEITGVTPGAASGGVLRVTGARLWRSGAREAVVTIGDAAVRIRPPVGADPWLAPTATQVEVPIAEAAARLADPPAGGDVYPVAVEVDGARSRDAFAFRLDP</sequence>
<dbReference type="InterPro" id="IPR025351">
    <property type="entry name" value="Pvc16_N"/>
</dbReference>
<comment type="caution">
    <text evidence="2">The sequence shown here is derived from an EMBL/GenBank/DDBJ whole genome shotgun (WGS) entry which is preliminary data.</text>
</comment>
<dbReference type="RefSeq" id="WP_128776806.1">
    <property type="nucleotide sequence ID" value="NZ_RYFI01000005.1"/>
</dbReference>
<proteinExistence type="predicted"/>
<evidence type="ECO:0000313" key="2">
    <source>
        <dbReference type="EMBL" id="RXF74131.1"/>
    </source>
</evidence>
<dbReference type="Pfam" id="PF14065">
    <property type="entry name" value="Pvc16_N"/>
    <property type="match status" value="1"/>
</dbReference>
<dbReference type="Proteomes" id="UP000289708">
    <property type="component" value="Unassembled WGS sequence"/>
</dbReference>
<organism evidence="2 3">
    <name type="scientific">Hansschlegelia zhihuaiae</name>
    <dbReference type="NCBI Taxonomy" id="405005"/>
    <lineage>
        <taxon>Bacteria</taxon>
        <taxon>Pseudomonadati</taxon>
        <taxon>Pseudomonadota</taxon>
        <taxon>Alphaproteobacteria</taxon>
        <taxon>Hyphomicrobiales</taxon>
        <taxon>Methylopilaceae</taxon>
        <taxon>Hansschlegelia</taxon>
    </lineage>
</organism>
<dbReference type="OrthoDB" id="527247at2"/>
<keyword evidence="3" id="KW-1185">Reference proteome</keyword>
<name>A0A4Q0MK64_9HYPH</name>
<gene>
    <name evidence="2" type="ORF">EK403_07095</name>
</gene>
<reference evidence="2 3" key="1">
    <citation type="submission" date="2018-12" db="EMBL/GenBank/DDBJ databases">
        <title>bacterium Hansschlegelia zhihuaiae S113.</title>
        <authorList>
            <person name="He J."/>
        </authorList>
    </citation>
    <scope>NUCLEOTIDE SEQUENCE [LARGE SCALE GENOMIC DNA]</scope>
    <source>
        <strain evidence="2 3">S 113</strain>
    </source>
</reference>
<evidence type="ECO:0000313" key="3">
    <source>
        <dbReference type="Proteomes" id="UP000289708"/>
    </source>
</evidence>
<dbReference type="EMBL" id="RYFI01000005">
    <property type="protein sequence ID" value="RXF74131.1"/>
    <property type="molecule type" value="Genomic_DNA"/>
</dbReference>
<dbReference type="AlphaFoldDB" id="A0A4Q0MK64"/>
<evidence type="ECO:0000259" key="1">
    <source>
        <dbReference type="Pfam" id="PF14065"/>
    </source>
</evidence>
<protein>
    <submittedName>
        <fullName evidence="2">DUF4255 domain-containing protein</fullName>
    </submittedName>
</protein>
<feature type="domain" description="Pvc16 N-terminal" evidence="1">
    <location>
        <begin position="9"/>
        <end position="197"/>
    </location>
</feature>